<dbReference type="GO" id="GO:0032040">
    <property type="term" value="C:small-subunit processome"/>
    <property type="evidence" value="ECO:0007669"/>
    <property type="project" value="InterPro"/>
</dbReference>
<keyword evidence="5" id="KW-0542">Nucleomorph</keyword>
<protein>
    <recommendedName>
        <fullName evidence="7">PIN domain-containing protein</fullName>
    </recommendedName>
</protein>
<sequence length="143" mass="16480">MNKNSIRIKLLKHKKSLNPPFFVLVDTNFIYFTLKNKIDLFSGFSECFLGKVIVCVSNCVLLELEKLGPKFRLALNCMRDIRIQKINCTHPSNVVYADDCICETLKTFQTLFVATCDKSLKQRIKEISSRPVISIKKKKFILS</sequence>
<dbReference type="InterPro" id="IPR029060">
    <property type="entry name" value="PIN-like_dom_sf"/>
</dbReference>
<keyword evidence="3" id="KW-0698">rRNA processing</keyword>
<gene>
    <name evidence="5" type="ORF">HAN_1g94</name>
</gene>
<proteinExistence type="predicted"/>
<dbReference type="AlphaFoldDB" id="A9BKA4"/>
<dbReference type="EMBL" id="CP000881">
    <property type="protein sequence ID" value="ABW97937.1"/>
    <property type="molecule type" value="Genomic_DNA"/>
</dbReference>
<dbReference type="GO" id="GO:0006364">
    <property type="term" value="P:rRNA processing"/>
    <property type="evidence" value="ECO:0007669"/>
    <property type="project" value="UniProtKB-KW"/>
</dbReference>
<keyword evidence="4" id="KW-0539">Nucleus</keyword>
<evidence type="ECO:0008006" key="7">
    <source>
        <dbReference type="Google" id="ProtNLM"/>
    </source>
</evidence>
<dbReference type="SUPFAM" id="SSF88723">
    <property type="entry name" value="PIN domain-like"/>
    <property type="match status" value="1"/>
</dbReference>
<dbReference type="InterPro" id="IPR006984">
    <property type="entry name" value="Fcf1/UTP23"/>
</dbReference>
<geneLocation type="nucleomorph" evidence="5"/>
<organism evidence="5 6">
    <name type="scientific">Hemiselmis andersenii</name>
    <name type="common">Cryptophyte alga</name>
    <dbReference type="NCBI Taxonomy" id="464988"/>
    <lineage>
        <taxon>Eukaryota</taxon>
        <taxon>Cryptophyceae</taxon>
        <taxon>Cryptomonadales</taxon>
        <taxon>Hemiselmidaceae</taxon>
        <taxon>Hemiselmis</taxon>
    </lineage>
</organism>
<name>A9BKA4_HEMAN</name>
<reference evidence="5 6" key="1">
    <citation type="journal article" date="2007" name="Proc. Natl. Acad. Sci. U.S.A.">
        <title>Nucleomorph genome of Hemiselmis andersenii reveals complete intron loss and compaction as a driver of protein structure and function.</title>
        <authorList>
            <person name="Lane C.E."/>
            <person name="van den Heuvel K."/>
            <person name="Kozera C."/>
            <person name="Curtis B.A."/>
            <person name="Parsons B.J."/>
            <person name="Bowman S."/>
            <person name="Archibald J.M."/>
        </authorList>
    </citation>
    <scope>NUCLEOTIDE SEQUENCE [LARGE SCALE GENOMIC DNA]</scope>
    <source>
        <strain evidence="5 6">CCMP644</strain>
    </source>
</reference>
<evidence type="ECO:0000256" key="4">
    <source>
        <dbReference type="ARBA" id="ARBA00023242"/>
    </source>
</evidence>
<evidence type="ECO:0000256" key="2">
    <source>
        <dbReference type="ARBA" id="ARBA00022517"/>
    </source>
</evidence>
<dbReference type="Pfam" id="PF04900">
    <property type="entry name" value="Fcf1"/>
    <property type="match status" value="1"/>
</dbReference>
<dbReference type="Gene3D" id="3.40.50.1010">
    <property type="entry name" value="5'-nuclease"/>
    <property type="match status" value="1"/>
</dbReference>
<dbReference type="Proteomes" id="UP000243127">
    <property type="component" value="Nucleomorph 1"/>
</dbReference>
<evidence type="ECO:0000256" key="3">
    <source>
        <dbReference type="ARBA" id="ARBA00022552"/>
    </source>
</evidence>
<evidence type="ECO:0000313" key="6">
    <source>
        <dbReference type="Proteomes" id="UP000243127"/>
    </source>
</evidence>
<evidence type="ECO:0000313" key="5">
    <source>
        <dbReference type="EMBL" id="ABW97937.1"/>
    </source>
</evidence>
<dbReference type="GeneID" id="5739344"/>
<evidence type="ECO:0000256" key="1">
    <source>
        <dbReference type="ARBA" id="ARBA00004604"/>
    </source>
</evidence>
<comment type="subcellular location">
    <subcellularLocation>
        <location evidence="1">Nucleus</location>
        <location evidence="1">Nucleolus</location>
    </subcellularLocation>
</comment>
<dbReference type="RefSeq" id="XP_001712262.1">
    <property type="nucleotide sequence ID" value="XM_001712210.1"/>
</dbReference>
<dbReference type="PANTHER" id="PTHR12416">
    <property type="entry name" value="RRNA-PROCESSING PROTEIN UTP23 HOMOLOG"/>
    <property type="match status" value="1"/>
</dbReference>
<keyword evidence="2" id="KW-0690">Ribosome biogenesis</keyword>
<accession>A9BKA4</accession>